<keyword evidence="1" id="KW-1133">Transmembrane helix</keyword>
<evidence type="ECO:0000313" key="4">
    <source>
        <dbReference type="EMBL" id="KIO77416.1"/>
    </source>
</evidence>
<dbReference type="GO" id="GO:0016989">
    <property type="term" value="F:sigma factor antagonist activity"/>
    <property type="evidence" value="ECO:0007669"/>
    <property type="project" value="TreeGrafter"/>
</dbReference>
<feature type="transmembrane region" description="Helical" evidence="1">
    <location>
        <begin position="71"/>
        <end position="89"/>
    </location>
</feature>
<dbReference type="PIRSF" id="PIRSF018266">
    <property type="entry name" value="FecR"/>
    <property type="match status" value="1"/>
</dbReference>
<dbReference type="STRING" id="1503925.TH53_09020"/>
<dbReference type="Gene3D" id="2.60.120.1440">
    <property type="match status" value="1"/>
</dbReference>
<feature type="domain" description="Protein FecR C-terminal" evidence="3">
    <location>
        <begin position="309"/>
        <end position="375"/>
    </location>
</feature>
<feature type="domain" description="FecR protein" evidence="2">
    <location>
        <begin position="169"/>
        <end position="261"/>
    </location>
</feature>
<dbReference type="InterPro" id="IPR032508">
    <property type="entry name" value="FecR_C"/>
</dbReference>
<protein>
    <recommendedName>
        <fullName evidence="6">FecR protein</fullName>
    </recommendedName>
</protein>
<evidence type="ECO:0000259" key="3">
    <source>
        <dbReference type="Pfam" id="PF16344"/>
    </source>
</evidence>
<dbReference type="Proteomes" id="UP000032049">
    <property type="component" value="Unassembled WGS sequence"/>
</dbReference>
<dbReference type="Pfam" id="PF04773">
    <property type="entry name" value="FecR"/>
    <property type="match status" value="1"/>
</dbReference>
<reference evidence="4 5" key="1">
    <citation type="submission" date="2015-01" db="EMBL/GenBank/DDBJ databases">
        <title>Draft genome sequence of Pedobacter sp. NL19 isolated from sludge of an effluent treatment pond in an abandoned uranium mine.</title>
        <authorList>
            <person name="Santos T."/>
            <person name="Caetano T."/>
            <person name="Covas C."/>
            <person name="Cruz A."/>
            <person name="Mendo S."/>
        </authorList>
    </citation>
    <scope>NUCLEOTIDE SEQUENCE [LARGE SCALE GENOMIC DNA]</scope>
    <source>
        <strain evidence="4 5">NL19</strain>
    </source>
</reference>
<dbReference type="PANTHER" id="PTHR30273:SF2">
    <property type="entry name" value="PROTEIN FECR"/>
    <property type="match status" value="1"/>
</dbReference>
<dbReference type="Pfam" id="PF16344">
    <property type="entry name" value="FecR_C"/>
    <property type="match status" value="1"/>
</dbReference>
<dbReference type="InterPro" id="IPR006860">
    <property type="entry name" value="FecR"/>
</dbReference>
<dbReference type="EMBL" id="JXRA01000034">
    <property type="protein sequence ID" value="KIO77416.1"/>
    <property type="molecule type" value="Genomic_DNA"/>
</dbReference>
<keyword evidence="1" id="KW-0472">Membrane</keyword>
<keyword evidence="1" id="KW-0812">Transmembrane</keyword>
<comment type="caution">
    <text evidence="4">The sequence shown here is derived from an EMBL/GenBank/DDBJ whole genome shotgun (WGS) entry which is preliminary data.</text>
</comment>
<accession>A0A0D0GSL2</accession>
<evidence type="ECO:0000259" key="2">
    <source>
        <dbReference type="Pfam" id="PF04773"/>
    </source>
</evidence>
<evidence type="ECO:0008006" key="6">
    <source>
        <dbReference type="Google" id="ProtNLM"/>
    </source>
</evidence>
<dbReference type="Gene3D" id="3.55.50.30">
    <property type="match status" value="1"/>
</dbReference>
<evidence type="ECO:0000313" key="5">
    <source>
        <dbReference type="Proteomes" id="UP000032049"/>
    </source>
</evidence>
<keyword evidence="5" id="KW-1185">Reference proteome</keyword>
<dbReference type="AlphaFoldDB" id="A0A0D0GSL2"/>
<organism evidence="4 5">
    <name type="scientific">Pedobacter lusitanus</name>
    <dbReference type="NCBI Taxonomy" id="1503925"/>
    <lineage>
        <taxon>Bacteria</taxon>
        <taxon>Pseudomonadati</taxon>
        <taxon>Bacteroidota</taxon>
        <taxon>Sphingobacteriia</taxon>
        <taxon>Sphingobacteriales</taxon>
        <taxon>Sphingobacteriaceae</taxon>
        <taxon>Pedobacter</taxon>
    </lineage>
</organism>
<evidence type="ECO:0000256" key="1">
    <source>
        <dbReference type="SAM" id="Phobius"/>
    </source>
</evidence>
<name>A0A0D0GSL2_9SPHI</name>
<dbReference type="OrthoDB" id="1099963at2"/>
<sequence>MDKQRAQLLLKAYLAGTCTPEEKALLESWYQKTEGKELPVITQQKWDNQLEEIWAGLPVHQESRKFWQSSYFAAAAIILLCLITGLYFFSAKNTVPSKTNQLTVNDIPPGSNKAILTLADGSRITLSGTSQDKIVTENGIIISRTTDGQLIYRISTDNNEHRTPGYNSVETPVGGSYMIILPDSTKVWLNAASMLKYPLQFLDQRRVELKGEAYFEVAKNKKKPFIVYTPTQQVSVLGTHFNINSYTNEPDVQTTLLEGSVVVNVLNQQSTTTESVTLKPGQQSRLQAGKLTVGMVDINKSEAWKNDFFVFKDADIQTVMRAVERWYNVEVVYQGAPPKRSFSGEIYRNINLKEFLAILDFNNVHFHINGKKIWVTP</sequence>
<dbReference type="InterPro" id="IPR012373">
    <property type="entry name" value="Ferrdict_sens_TM"/>
</dbReference>
<dbReference type="RefSeq" id="WP_041880912.1">
    <property type="nucleotide sequence ID" value="NZ_CP157278.1"/>
</dbReference>
<gene>
    <name evidence="4" type="ORF">TH53_09020</name>
</gene>
<dbReference type="PANTHER" id="PTHR30273">
    <property type="entry name" value="PERIPLASMIC SIGNAL SENSOR AND SIGMA FACTOR ACTIVATOR FECR-RELATED"/>
    <property type="match status" value="1"/>
</dbReference>
<proteinExistence type="predicted"/>